<dbReference type="GO" id="GO:0004540">
    <property type="term" value="F:RNA nuclease activity"/>
    <property type="evidence" value="ECO:0007669"/>
    <property type="project" value="InterPro"/>
</dbReference>
<dbReference type="AlphaFoldDB" id="A0A0G0A9L0"/>
<accession>A0A0G0A9L0</accession>
<sequence length="208" mass="24205">MSTKRKNNKKTFLYIDGTNLLAGLIDIFGFDKVPSFKSIVSDFRELYKFDKIYFYASYTPSTAKNLKVLKIKRQIKEELVFFNDVLKTPNLVFYKGYRSPTSGKEKGVDVHLAVDLTKDAFQKKFKTAIIVSGDADFAYSVEIVRKLKYKVYSIFIPNRFSIAIAYQSNFAKIIDYKETFFKSYKAKAKLKDLNLEIVKKILVRNRTR</sequence>
<dbReference type="PANTHER" id="PTHR35458">
    <property type="entry name" value="SLR0755 PROTEIN"/>
    <property type="match status" value="1"/>
</dbReference>
<evidence type="ECO:0000313" key="3">
    <source>
        <dbReference type="Proteomes" id="UP000033995"/>
    </source>
</evidence>
<dbReference type="PANTHER" id="PTHR35458:SF8">
    <property type="entry name" value="SLR0650 PROTEIN"/>
    <property type="match status" value="1"/>
</dbReference>
<comment type="caution">
    <text evidence="2">The sequence shown here is derived from an EMBL/GenBank/DDBJ whole genome shotgun (WGS) entry which is preliminary data.</text>
</comment>
<reference evidence="2 3" key="1">
    <citation type="journal article" date="2015" name="Nature">
        <title>rRNA introns, odd ribosomes, and small enigmatic genomes across a large radiation of phyla.</title>
        <authorList>
            <person name="Brown C.T."/>
            <person name="Hug L.A."/>
            <person name="Thomas B.C."/>
            <person name="Sharon I."/>
            <person name="Castelle C.J."/>
            <person name="Singh A."/>
            <person name="Wilkins M.J."/>
            <person name="Williams K.H."/>
            <person name="Banfield J.F."/>
        </authorList>
    </citation>
    <scope>NUCLEOTIDE SEQUENCE [LARGE SCALE GENOMIC DNA]</scope>
</reference>
<dbReference type="InterPro" id="IPR021139">
    <property type="entry name" value="NYN"/>
</dbReference>
<dbReference type="Proteomes" id="UP000033995">
    <property type="component" value="Unassembled WGS sequence"/>
</dbReference>
<protein>
    <recommendedName>
        <fullName evidence="1">NYN domain-containing protein</fullName>
    </recommendedName>
</protein>
<dbReference type="InterPro" id="IPR047140">
    <property type="entry name" value="LabA"/>
</dbReference>
<dbReference type="CDD" id="cd18722">
    <property type="entry name" value="PIN_NicB-like"/>
    <property type="match status" value="1"/>
</dbReference>
<dbReference type="Pfam" id="PF01936">
    <property type="entry name" value="NYN"/>
    <property type="match status" value="1"/>
</dbReference>
<evidence type="ECO:0000313" key="2">
    <source>
        <dbReference type="EMBL" id="KKP48006.1"/>
    </source>
</evidence>
<evidence type="ECO:0000259" key="1">
    <source>
        <dbReference type="Pfam" id="PF01936"/>
    </source>
</evidence>
<proteinExistence type="predicted"/>
<dbReference type="EMBL" id="LBOZ01000002">
    <property type="protein sequence ID" value="KKP48006.1"/>
    <property type="molecule type" value="Genomic_DNA"/>
</dbReference>
<dbReference type="Gene3D" id="3.40.50.1010">
    <property type="entry name" value="5'-nuclease"/>
    <property type="match status" value="1"/>
</dbReference>
<name>A0A0G0A9L0_9BACT</name>
<gene>
    <name evidence="2" type="ORF">UR38_C0002G0109</name>
</gene>
<organism evidence="2 3">
    <name type="scientific">Candidatus Woesebacteria bacterium GW2011_GWA2_33_28</name>
    <dbReference type="NCBI Taxonomy" id="1618561"/>
    <lineage>
        <taxon>Bacteria</taxon>
        <taxon>Candidatus Woeseibacteriota</taxon>
    </lineage>
</organism>
<feature type="domain" description="NYN" evidence="1">
    <location>
        <begin position="11"/>
        <end position="164"/>
    </location>
</feature>